<dbReference type="GO" id="GO:0003677">
    <property type="term" value="F:DNA binding"/>
    <property type="evidence" value="ECO:0007669"/>
    <property type="project" value="UniProtKB-KW"/>
</dbReference>
<dbReference type="RefSeq" id="WP_115923428.1">
    <property type="nucleotide sequence ID" value="NZ_QTUA01000001.1"/>
</dbReference>
<dbReference type="Pfam" id="PF00392">
    <property type="entry name" value="GntR"/>
    <property type="match status" value="1"/>
</dbReference>
<dbReference type="AlphaFoldDB" id="A0A3D9UYE9"/>
<name>A0A3D9UYE9_9MICO</name>
<dbReference type="PANTHER" id="PTHR43537">
    <property type="entry name" value="TRANSCRIPTIONAL REGULATOR, GNTR FAMILY"/>
    <property type="match status" value="1"/>
</dbReference>
<dbReference type="SUPFAM" id="SSF48008">
    <property type="entry name" value="GntR ligand-binding domain-like"/>
    <property type="match status" value="1"/>
</dbReference>
<keyword evidence="1" id="KW-0805">Transcription regulation</keyword>
<evidence type="ECO:0000256" key="3">
    <source>
        <dbReference type="ARBA" id="ARBA00023163"/>
    </source>
</evidence>
<dbReference type="InterPro" id="IPR008920">
    <property type="entry name" value="TF_FadR/GntR_C"/>
</dbReference>
<gene>
    <name evidence="5" type="ORF">DFJ65_2687</name>
</gene>
<accession>A0A3D9UYE9</accession>
<dbReference type="Pfam" id="PF07729">
    <property type="entry name" value="FCD"/>
    <property type="match status" value="1"/>
</dbReference>
<dbReference type="Proteomes" id="UP000256253">
    <property type="component" value="Unassembled WGS sequence"/>
</dbReference>
<evidence type="ECO:0000256" key="2">
    <source>
        <dbReference type="ARBA" id="ARBA00023125"/>
    </source>
</evidence>
<dbReference type="PRINTS" id="PR00035">
    <property type="entry name" value="HTHGNTR"/>
</dbReference>
<dbReference type="InterPro" id="IPR000524">
    <property type="entry name" value="Tscrpt_reg_HTH_GntR"/>
</dbReference>
<dbReference type="CDD" id="cd07377">
    <property type="entry name" value="WHTH_GntR"/>
    <property type="match status" value="1"/>
</dbReference>
<dbReference type="GO" id="GO:0003700">
    <property type="term" value="F:DNA-binding transcription factor activity"/>
    <property type="evidence" value="ECO:0007669"/>
    <property type="project" value="InterPro"/>
</dbReference>
<feature type="domain" description="HTH gntR-type" evidence="4">
    <location>
        <begin position="11"/>
        <end position="83"/>
    </location>
</feature>
<dbReference type="Gene3D" id="1.20.120.530">
    <property type="entry name" value="GntR ligand-binding domain-like"/>
    <property type="match status" value="1"/>
</dbReference>
<organism evidence="5 6">
    <name type="scientific">Calidifontibacter indicus</name>
    <dbReference type="NCBI Taxonomy" id="419650"/>
    <lineage>
        <taxon>Bacteria</taxon>
        <taxon>Bacillati</taxon>
        <taxon>Actinomycetota</taxon>
        <taxon>Actinomycetes</taxon>
        <taxon>Micrococcales</taxon>
        <taxon>Dermacoccaceae</taxon>
        <taxon>Calidifontibacter</taxon>
    </lineage>
</organism>
<dbReference type="InterPro" id="IPR036390">
    <property type="entry name" value="WH_DNA-bd_sf"/>
</dbReference>
<dbReference type="PANTHER" id="PTHR43537:SF44">
    <property type="entry name" value="GNTR FAMILY REGULATORY PROTEIN"/>
    <property type="match status" value="1"/>
</dbReference>
<dbReference type="OrthoDB" id="3567645at2"/>
<dbReference type="InterPro" id="IPR036388">
    <property type="entry name" value="WH-like_DNA-bd_sf"/>
</dbReference>
<dbReference type="EMBL" id="QTUA01000001">
    <property type="protein sequence ID" value="REF31615.1"/>
    <property type="molecule type" value="Genomic_DNA"/>
</dbReference>
<evidence type="ECO:0000313" key="5">
    <source>
        <dbReference type="EMBL" id="REF31615.1"/>
    </source>
</evidence>
<evidence type="ECO:0000259" key="4">
    <source>
        <dbReference type="PROSITE" id="PS50949"/>
    </source>
</evidence>
<evidence type="ECO:0000256" key="1">
    <source>
        <dbReference type="ARBA" id="ARBA00023015"/>
    </source>
</evidence>
<evidence type="ECO:0000313" key="6">
    <source>
        <dbReference type="Proteomes" id="UP000256253"/>
    </source>
</evidence>
<dbReference type="SMART" id="SM00345">
    <property type="entry name" value="HTH_GNTR"/>
    <property type="match status" value="1"/>
</dbReference>
<dbReference type="PROSITE" id="PS50949">
    <property type="entry name" value="HTH_GNTR"/>
    <property type="match status" value="1"/>
</dbReference>
<comment type="caution">
    <text evidence="5">The sequence shown here is derived from an EMBL/GenBank/DDBJ whole genome shotgun (WGS) entry which is preliminary data.</text>
</comment>
<sequence length="243" mass="26670">MSEDVERAAGTKAWELVVAWIEQGILDGRLVRGSTLPAERDLAAQLGVSRAVVREAVRTLQANGVLRSNVGAGATGGTIVEGEPHVALTRMLRMHVALANFPGRDVTEVRVVLERLSVALACAHADDDARAAMRAALELMDDDDLTREEFSRFDTEFHVAIARSAGNRLVTDLTVAIREAMNLPIGWGFGELAEWTQVRTQLRAHHHAIMAAIEARSADEAAELVDQHIWWAYEAIPRLQRAQ</sequence>
<dbReference type="Gene3D" id="1.10.10.10">
    <property type="entry name" value="Winged helix-like DNA-binding domain superfamily/Winged helix DNA-binding domain"/>
    <property type="match status" value="1"/>
</dbReference>
<dbReference type="InterPro" id="IPR011711">
    <property type="entry name" value="GntR_C"/>
</dbReference>
<keyword evidence="2" id="KW-0238">DNA-binding</keyword>
<protein>
    <submittedName>
        <fullName evidence="5">GntR family transcriptional regulator</fullName>
    </submittedName>
</protein>
<proteinExistence type="predicted"/>
<dbReference type="SMART" id="SM00895">
    <property type="entry name" value="FCD"/>
    <property type="match status" value="1"/>
</dbReference>
<keyword evidence="3" id="KW-0804">Transcription</keyword>
<keyword evidence="6" id="KW-1185">Reference proteome</keyword>
<dbReference type="SUPFAM" id="SSF46785">
    <property type="entry name" value="Winged helix' DNA-binding domain"/>
    <property type="match status" value="1"/>
</dbReference>
<reference evidence="5 6" key="1">
    <citation type="submission" date="2018-08" db="EMBL/GenBank/DDBJ databases">
        <title>Sequencing the genomes of 1000 actinobacteria strains.</title>
        <authorList>
            <person name="Klenk H.-P."/>
        </authorList>
    </citation>
    <scope>NUCLEOTIDE SEQUENCE [LARGE SCALE GENOMIC DNA]</scope>
    <source>
        <strain evidence="5 6">DSM 22967</strain>
    </source>
</reference>